<keyword evidence="3" id="KW-1185">Reference proteome</keyword>
<feature type="transmembrane region" description="Helical" evidence="1">
    <location>
        <begin position="320"/>
        <end position="339"/>
    </location>
</feature>
<evidence type="ECO:0000313" key="3">
    <source>
        <dbReference type="Proteomes" id="UP001139493"/>
    </source>
</evidence>
<feature type="transmembrane region" description="Helical" evidence="1">
    <location>
        <begin position="138"/>
        <end position="161"/>
    </location>
</feature>
<feature type="transmembrane region" description="Helical" evidence="1">
    <location>
        <begin position="85"/>
        <end position="103"/>
    </location>
</feature>
<accession>A0A9X2G7A9</accession>
<name>A0A9X2G7A9_9MICO</name>
<sequence length="509" mass="49517">MTGAQPRPLTDLVAVEEERLTGAELRRLTARVRAHNLPPEPGRVVADVGEVAITVALVVLYLWGFGTPVRELLSSDATGTGLGHGLIQAMALALALVGGAVVATRLGPAGLPAAGVRWWLPTPAGRAGLVSPSVVRTALAGAGAGLLAGAVPALLVGAAPVPVLLDGAFGGALGLLVVGGAGVLQVSGTTAGGGPARVLTLLLAAVPVAGLAGALWAPRLGAWAAPWPATVAVALAGVVALALWVAGLDRLRAGELRARASAAMQASAALLSLDSGGVSRVLLGSGPVASRVLARVPGLARGPASAVLAADLTLLARSSAALAGLVAVAATGAVAVQVPVLAGGIGLWAVLAGLGWAGAVAGAVGPRTAGENPRLDALVPLGARAARALRTVWPTVTAGLVLVVVAVASGGGAWVATAAPAAVVLGAAAVRSAYRGPVPWDVPMIATPAGALPTGLVLHQLKGPDLVVLGTLPLAVAVVVGVASPVLVGLQVGCAVGAVLWAAHVRRMV</sequence>
<dbReference type="RefSeq" id="WP_253833665.1">
    <property type="nucleotide sequence ID" value="NZ_JAMTCS010000003.1"/>
</dbReference>
<keyword evidence="1" id="KW-0812">Transmembrane</keyword>
<dbReference type="Proteomes" id="UP001139493">
    <property type="component" value="Unassembled WGS sequence"/>
</dbReference>
<protein>
    <submittedName>
        <fullName evidence="2">Uncharacterized protein</fullName>
    </submittedName>
</protein>
<dbReference type="EMBL" id="JAMTCS010000003">
    <property type="protein sequence ID" value="MCP2263861.1"/>
    <property type="molecule type" value="Genomic_DNA"/>
</dbReference>
<proteinExistence type="predicted"/>
<comment type="caution">
    <text evidence="2">The sequence shown here is derived from an EMBL/GenBank/DDBJ whole genome shotgun (WGS) entry which is preliminary data.</text>
</comment>
<feature type="transmembrane region" description="Helical" evidence="1">
    <location>
        <begin position="387"/>
        <end position="407"/>
    </location>
</feature>
<organism evidence="2 3">
    <name type="scientific">Promicromonospora thailandica</name>
    <dbReference type="NCBI Taxonomy" id="765201"/>
    <lineage>
        <taxon>Bacteria</taxon>
        <taxon>Bacillati</taxon>
        <taxon>Actinomycetota</taxon>
        <taxon>Actinomycetes</taxon>
        <taxon>Micrococcales</taxon>
        <taxon>Promicromonosporaceae</taxon>
        <taxon>Promicromonospora</taxon>
    </lineage>
</organism>
<feature type="transmembrane region" description="Helical" evidence="1">
    <location>
        <begin position="345"/>
        <end position="366"/>
    </location>
</feature>
<evidence type="ECO:0000313" key="2">
    <source>
        <dbReference type="EMBL" id="MCP2263861.1"/>
    </source>
</evidence>
<evidence type="ECO:0000256" key="1">
    <source>
        <dbReference type="SAM" id="Phobius"/>
    </source>
</evidence>
<keyword evidence="1" id="KW-0472">Membrane</keyword>
<feature type="transmembrane region" description="Helical" evidence="1">
    <location>
        <begin position="473"/>
        <end position="503"/>
    </location>
</feature>
<feature type="transmembrane region" description="Helical" evidence="1">
    <location>
        <begin position="167"/>
        <end position="186"/>
    </location>
</feature>
<dbReference type="InterPro" id="IPR046264">
    <property type="entry name" value="DUF6297"/>
</dbReference>
<feature type="transmembrane region" description="Helical" evidence="1">
    <location>
        <begin position="229"/>
        <end position="248"/>
    </location>
</feature>
<feature type="transmembrane region" description="Helical" evidence="1">
    <location>
        <begin position="198"/>
        <end position="217"/>
    </location>
</feature>
<reference evidence="2" key="1">
    <citation type="submission" date="2022-06" db="EMBL/GenBank/DDBJ databases">
        <title>Genomic Encyclopedia of Archaeal and Bacterial Type Strains, Phase II (KMG-II): from individual species to whole genera.</title>
        <authorList>
            <person name="Goeker M."/>
        </authorList>
    </citation>
    <scope>NUCLEOTIDE SEQUENCE</scope>
    <source>
        <strain evidence="2">DSM 26652</strain>
    </source>
</reference>
<dbReference type="Pfam" id="PF19814">
    <property type="entry name" value="DUF6297"/>
    <property type="match status" value="1"/>
</dbReference>
<keyword evidence="1" id="KW-1133">Transmembrane helix</keyword>
<dbReference type="AlphaFoldDB" id="A0A9X2G7A9"/>
<feature type="transmembrane region" description="Helical" evidence="1">
    <location>
        <begin position="44"/>
        <end position="65"/>
    </location>
</feature>
<gene>
    <name evidence="2" type="ORF">APR03_001197</name>
</gene>